<evidence type="ECO:0000256" key="11">
    <source>
        <dbReference type="ARBA" id="ARBA00032474"/>
    </source>
</evidence>
<comment type="pathway">
    <text evidence="1">Cofactor biosynthesis; molybdopterin biosynthesis.</text>
</comment>
<dbReference type="SUPFAM" id="SSF54690">
    <property type="entry name" value="Molybdopterin synthase subunit MoaE"/>
    <property type="match status" value="1"/>
</dbReference>
<comment type="subunit">
    <text evidence="7">Heterotetramer of 2 MoaD subunits and 2 MoaE subunits. Also stable as homodimer. The enzyme changes between these two forms during catalysis.</text>
</comment>
<dbReference type="PANTHER" id="PTHR23404">
    <property type="entry name" value="MOLYBDOPTERIN SYNTHASE RELATED"/>
    <property type="match status" value="1"/>
</dbReference>
<keyword evidence="14" id="KW-1185">Reference proteome</keyword>
<evidence type="ECO:0000256" key="1">
    <source>
        <dbReference type="ARBA" id="ARBA00005046"/>
    </source>
</evidence>
<evidence type="ECO:0000256" key="5">
    <source>
        <dbReference type="ARBA" id="ARBA00023150"/>
    </source>
</evidence>
<dbReference type="GO" id="GO:0030366">
    <property type="term" value="F:molybdopterin synthase activity"/>
    <property type="evidence" value="ECO:0007669"/>
    <property type="project" value="UniProtKB-EC"/>
</dbReference>
<comment type="catalytic activity">
    <reaction evidence="12">
        <text>2 [molybdopterin-synthase sulfur-carrier protein]-C-terminal-Gly-aminoethanethioate + cyclic pyranopterin phosphate + H2O = molybdopterin + 2 [molybdopterin-synthase sulfur-carrier protein]-C-terminal Gly-Gly + 2 H(+)</text>
        <dbReference type="Rhea" id="RHEA:26333"/>
        <dbReference type="Rhea" id="RHEA-COMP:12202"/>
        <dbReference type="Rhea" id="RHEA-COMP:19907"/>
        <dbReference type="ChEBI" id="CHEBI:15377"/>
        <dbReference type="ChEBI" id="CHEBI:15378"/>
        <dbReference type="ChEBI" id="CHEBI:58698"/>
        <dbReference type="ChEBI" id="CHEBI:59648"/>
        <dbReference type="ChEBI" id="CHEBI:90778"/>
        <dbReference type="ChEBI" id="CHEBI:232372"/>
        <dbReference type="EC" id="2.8.1.12"/>
    </reaction>
</comment>
<comment type="similarity">
    <text evidence="2">Belongs to the MoaE family.</text>
</comment>
<dbReference type="EC" id="2.8.1.12" evidence="3"/>
<comment type="function">
    <text evidence="6">Converts molybdopterin precursor Z into molybdopterin. This requires the incorporation of two sulfur atoms into precursor Z to generate a dithiolene group. The sulfur is provided by MoaD.</text>
</comment>
<evidence type="ECO:0000256" key="2">
    <source>
        <dbReference type="ARBA" id="ARBA00005426"/>
    </source>
</evidence>
<organism evidence="13 14">
    <name type="scientific">Devosia equisanguinis</name>
    <dbReference type="NCBI Taxonomy" id="2490941"/>
    <lineage>
        <taxon>Bacteria</taxon>
        <taxon>Pseudomonadati</taxon>
        <taxon>Pseudomonadota</taxon>
        <taxon>Alphaproteobacteria</taxon>
        <taxon>Hyphomicrobiales</taxon>
        <taxon>Devosiaceae</taxon>
        <taxon>Devosia</taxon>
    </lineage>
</organism>
<evidence type="ECO:0000256" key="8">
    <source>
        <dbReference type="ARBA" id="ARBA00029745"/>
    </source>
</evidence>
<keyword evidence="5" id="KW-0501">Molybdenum cofactor biosynthesis</keyword>
<accession>A0A447IDJ4</accession>
<dbReference type="EMBL" id="UZWD01000034">
    <property type="protein sequence ID" value="VDS05564.1"/>
    <property type="molecule type" value="Genomic_DNA"/>
</dbReference>
<dbReference type="InterPro" id="IPR003448">
    <property type="entry name" value="Mopterin_biosynth_MoaE"/>
</dbReference>
<dbReference type="CDD" id="cd00756">
    <property type="entry name" value="MoaE"/>
    <property type="match status" value="1"/>
</dbReference>
<dbReference type="Pfam" id="PF02391">
    <property type="entry name" value="MoaE"/>
    <property type="match status" value="1"/>
</dbReference>
<evidence type="ECO:0000313" key="14">
    <source>
        <dbReference type="Proteomes" id="UP000268844"/>
    </source>
</evidence>
<evidence type="ECO:0000256" key="10">
    <source>
        <dbReference type="ARBA" id="ARBA00030781"/>
    </source>
</evidence>
<dbReference type="InterPro" id="IPR036563">
    <property type="entry name" value="MoaE_sf"/>
</dbReference>
<dbReference type="OrthoDB" id="9803224at2"/>
<dbReference type="UniPathway" id="UPA00344"/>
<proteinExistence type="inferred from homology"/>
<evidence type="ECO:0000256" key="3">
    <source>
        <dbReference type="ARBA" id="ARBA00011950"/>
    </source>
</evidence>
<protein>
    <recommendedName>
        <fullName evidence="4">Molybdopterin synthase catalytic subunit</fullName>
        <ecNumber evidence="3">2.8.1.12</ecNumber>
    </recommendedName>
    <alternativeName>
        <fullName evidence="10">MPT synthase subunit 2</fullName>
    </alternativeName>
    <alternativeName>
        <fullName evidence="8">Molybdenum cofactor biosynthesis protein E</fullName>
    </alternativeName>
    <alternativeName>
        <fullName evidence="9">Molybdopterin-converting factor large subunit</fullName>
    </alternativeName>
    <alternativeName>
        <fullName evidence="11">Molybdopterin-converting factor subunit 2</fullName>
    </alternativeName>
</protein>
<dbReference type="AlphaFoldDB" id="A0A447IDJ4"/>
<name>A0A447IDJ4_9HYPH</name>
<evidence type="ECO:0000256" key="12">
    <source>
        <dbReference type="ARBA" id="ARBA00049878"/>
    </source>
</evidence>
<evidence type="ECO:0000256" key="4">
    <source>
        <dbReference type="ARBA" id="ARBA00013858"/>
    </source>
</evidence>
<dbReference type="RefSeq" id="WP_126151104.1">
    <property type="nucleotide sequence ID" value="NZ_JBHTMH010000005.1"/>
</dbReference>
<evidence type="ECO:0000256" key="7">
    <source>
        <dbReference type="ARBA" id="ARBA00026066"/>
    </source>
</evidence>
<sequence length="147" mass="16562">MIRVTEDRFDPGQEANDFQAAHLEAGAMVTFTGLVRSHPEAPISALILECYPQLAENQIAALREQAMQRFGLTDAGIIHRYGRLVPGEPIMMVMTLAPHRQAAFEAAQFLMDYLKTDAPFWKQEETATGLQWVEAKGEDDNARQRWS</sequence>
<evidence type="ECO:0000313" key="13">
    <source>
        <dbReference type="EMBL" id="VDS05564.1"/>
    </source>
</evidence>
<gene>
    <name evidence="13" type="primary">moaE</name>
    <name evidence="13" type="ORF">DEVEQU_02706</name>
</gene>
<dbReference type="Gene3D" id="3.90.1170.40">
    <property type="entry name" value="Molybdopterin biosynthesis MoaE subunit"/>
    <property type="match status" value="1"/>
</dbReference>
<reference evidence="13 14" key="1">
    <citation type="submission" date="2018-12" db="EMBL/GenBank/DDBJ databases">
        <authorList>
            <person name="Criscuolo A."/>
        </authorList>
    </citation>
    <scope>NUCLEOTIDE SEQUENCE [LARGE SCALE GENOMIC DNA]</scope>
    <source>
        <strain evidence="13">ACIP1116281</strain>
    </source>
</reference>
<evidence type="ECO:0000256" key="9">
    <source>
        <dbReference type="ARBA" id="ARBA00030407"/>
    </source>
</evidence>
<dbReference type="Proteomes" id="UP000268844">
    <property type="component" value="Unassembled WGS sequence"/>
</dbReference>
<evidence type="ECO:0000256" key="6">
    <source>
        <dbReference type="ARBA" id="ARBA00025448"/>
    </source>
</evidence>
<keyword evidence="13" id="KW-0808">Transferase</keyword>
<dbReference type="GO" id="GO:0006777">
    <property type="term" value="P:Mo-molybdopterin cofactor biosynthetic process"/>
    <property type="evidence" value="ECO:0007669"/>
    <property type="project" value="UniProtKB-KW"/>
</dbReference>